<dbReference type="InterPro" id="IPR012349">
    <property type="entry name" value="Split_barrel_FMN-bd"/>
</dbReference>
<comment type="caution">
    <text evidence="1">The sequence shown here is derived from an EMBL/GenBank/DDBJ whole genome shotgun (WGS) entry which is preliminary data.</text>
</comment>
<name>A0A5C8NDC9_9ACTN</name>
<dbReference type="InterPro" id="IPR024747">
    <property type="entry name" value="Pyridox_Oxase-rel"/>
</dbReference>
<dbReference type="RefSeq" id="WP_147687445.1">
    <property type="nucleotide sequence ID" value="NZ_VDUX01000007.1"/>
</dbReference>
<keyword evidence="2" id="KW-1185">Reference proteome</keyword>
<proteinExistence type="predicted"/>
<evidence type="ECO:0000313" key="2">
    <source>
        <dbReference type="Proteomes" id="UP000321571"/>
    </source>
</evidence>
<dbReference type="Proteomes" id="UP000321571">
    <property type="component" value="Unassembled WGS sequence"/>
</dbReference>
<protein>
    <submittedName>
        <fullName evidence="1">Pyridoxamine 5'-phosphate oxidase family protein</fullName>
    </submittedName>
</protein>
<organism evidence="1 2">
    <name type="scientific">Aeromicrobium terrae</name>
    <dbReference type="NCBI Taxonomy" id="2498846"/>
    <lineage>
        <taxon>Bacteria</taxon>
        <taxon>Bacillati</taxon>
        <taxon>Actinomycetota</taxon>
        <taxon>Actinomycetes</taxon>
        <taxon>Propionibacteriales</taxon>
        <taxon>Nocardioidaceae</taxon>
        <taxon>Aeromicrobium</taxon>
    </lineage>
</organism>
<dbReference type="AlphaFoldDB" id="A0A5C8NDC9"/>
<dbReference type="Gene3D" id="2.30.110.10">
    <property type="entry name" value="Electron Transport, Fmn-binding Protein, Chain A"/>
    <property type="match status" value="1"/>
</dbReference>
<sequence length="137" mass="14932">MSSTHHWFKAKLREMPLDDCLEVLGNNQVGRIAFNDPSGPVVLPVNYSVTNGAILIATATGSSLHSYVPGSLVAFEVDDVDEFNEDGASVLVRGRAAIVPTEGFSDDERPYTWPEGPREVLLHIVPTQITGRRLFPA</sequence>
<gene>
    <name evidence="1" type="ORF">FHP06_14155</name>
</gene>
<reference evidence="1 2" key="1">
    <citation type="submission" date="2019-06" db="EMBL/GenBank/DDBJ databases">
        <title>Aeromicrobium sp. nov., isolated from a maize field.</title>
        <authorList>
            <person name="Lin S.-Y."/>
            <person name="Tsai C.-F."/>
            <person name="Young C.-C."/>
        </authorList>
    </citation>
    <scope>NUCLEOTIDE SEQUENCE [LARGE SCALE GENOMIC DNA]</scope>
    <source>
        <strain evidence="1 2">CC-CFT486</strain>
    </source>
</reference>
<dbReference type="Pfam" id="PF12900">
    <property type="entry name" value="Pyridox_ox_2"/>
    <property type="match status" value="1"/>
</dbReference>
<evidence type="ECO:0000313" key="1">
    <source>
        <dbReference type="EMBL" id="TXL57512.1"/>
    </source>
</evidence>
<accession>A0A5C8NDC9</accession>
<dbReference type="OrthoDB" id="5193072at2"/>
<dbReference type="SUPFAM" id="SSF50475">
    <property type="entry name" value="FMN-binding split barrel"/>
    <property type="match status" value="1"/>
</dbReference>
<dbReference type="EMBL" id="VDUX01000007">
    <property type="protein sequence ID" value="TXL57512.1"/>
    <property type="molecule type" value="Genomic_DNA"/>
</dbReference>